<dbReference type="InterPro" id="IPR027417">
    <property type="entry name" value="P-loop_NTPase"/>
</dbReference>
<evidence type="ECO:0000256" key="2">
    <source>
        <dbReference type="ARBA" id="ARBA00022679"/>
    </source>
</evidence>
<protein>
    <recommendedName>
        <fullName evidence="3">Sulfotransferase</fullName>
        <ecNumber evidence="3">2.8.2.-</ecNumber>
    </recommendedName>
</protein>
<dbReference type="GO" id="GO:0008146">
    <property type="term" value="F:sulfotransferase activity"/>
    <property type="evidence" value="ECO:0007669"/>
    <property type="project" value="InterPro"/>
</dbReference>
<evidence type="ECO:0000256" key="3">
    <source>
        <dbReference type="RuleBase" id="RU361155"/>
    </source>
</evidence>
<keyword evidence="2 3" id="KW-0808">Transferase</keyword>
<keyword evidence="5" id="KW-1185">Reference proteome</keyword>
<feature type="domain" description="Sulfotransferase" evidence="4">
    <location>
        <begin position="79"/>
        <end position="345"/>
    </location>
</feature>
<dbReference type="RefSeq" id="XP_039136698.1">
    <property type="nucleotide sequence ID" value="XM_039280764.1"/>
</dbReference>
<evidence type="ECO:0000259" key="4">
    <source>
        <dbReference type="Pfam" id="PF00685"/>
    </source>
</evidence>
<dbReference type="InterPro" id="IPR000863">
    <property type="entry name" value="Sulfotransferase_dom"/>
</dbReference>
<sequence>MASQPDCAPPFSQCFLSARTQQDIERDEQIYNSYEKLTSQLPIRRDWSPFDLQLFQSFWIPTKFVPPCMAIQAHFNPRPSDILLVTSPKSGTTWLSALSFATLHRHSFSLSLSDNPLLTRTPRQCVPLLENFFFHRTIPNLNVLPSPTIFATHLPFSLLPESALRCRIVYLCRDPKDTFVSLCHFLESWMISSTEHKSTTQGFDLSKAFQMFSQGTSTFGPFWDHVLGYWKESLRSPEMVLFFRYEEMMEDPVNHLRRLGQFMGCPFSMEEERDGVVEDIVKLCSFDNLRELEVNKDNKGSLEEKRPPASSFFRKGKVGDWVNYLSMEMAEKLDAITNEKLHGSGLSFESSSVVP</sequence>
<dbReference type="AlphaFoldDB" id="A0AB40CEI9"/>
<dbReference type="GeneID" id="120274020"/>
<accession>A0AB40CEI9</accession>
<proteinExistence type="inferred from homology"/>
<name>A0AB40CEI9_DIOCR</name>
<comment type="similarity">
    <text evidence="1 3">Belongs to the sulfotransferase 1 family.</text>
</comment>
<dbReference type="Proteomes" id="UP001515500">
    <property type="component" value="Chromosome 12"/>
</dbReference>
<evidence type="ECO:0000313" key="6">
    <source>
        <dbReference type="RefSeq" id="XP_039136698.1"/>
    </source>
</evidence>
<dbReference type="Gene3D" id="3.40.50.300">
    <property type="entry name" value="P-loop containing nucleotide triphosphate hydrolases"/>
    <property type="match status" value="1"/>
</dbReference>
<dbReference type="SUPFAM" id="SSF52540">
    <property type="entry name" value="P-loop containing nucleoside triphosphate hydrolases"/>
    <property type="match status" value="1"/>
</dbReference>
<dbReference type="Pfam" id="PF00685">
    <property type="entry name" value="Sulfotransfer_1"/>
    <property type="match status" value="1"/>
</dbReference>
<evidence type="ECO:0000256" key="1">
    <source>
        <dbReference type="ARBA" id="ARBA00005771"/>
    </source>
</evidence>
<organism evidence="5 6">
    <name type="scientific">Dioscorea cayennensis subsp. rotundata</name>
    <name type="common">White Guinea yam</name>
    <name type="synonym">Dioscorea rotundata</name>
    <dbReference type="NCBI Taxonomy" id="55577"/>
    <lineage>
        <taxon>Eukaryota</taxon>
        <taxon>Viridiplantae</taxon>
        <taxon>Streptophyta</taxon>
        <taxon>Embryophyta</taxon>
        <taxon>Tracheophyta</taxon>
        <taxon>Spermatophyta</taxon>
        <taxon>Magnoliopsida</taxon>
        <taxon>Liliopsida</taxon>
        <taxon>Dioscoreales</taxon>
        <taxon>Dioscoreaceae</taxon>
        <taxon>Dioscorea</taxon>
    </lineage>
</organism>
<dbReference type="EC" id="2.8.2.-" evidence="3"/>
<gene>
    <name evidence="6" type="primary">LOC120274020</name>
</gene>
<evidence type="ECO:0000313" key="5">
    <source>
        <dbReference type="Proteomes" id="UP001515500"/>
    </source>
</evidence>
<reference evidence="6" key="1">
    <citation type="submission" date="2025-08" db="UniProtKB">
        <authorList>
            <consortium name="RefSeq"/>
        </authorList>
    </citation>
    <scope>IDENTIFICATION</scope>
</reference>
<dbReference type="PANTHER" id="PTHR11783">
    <property type="entry name" value="SULFOTRANSFERASE SULT"/>
    <property type="match status" value="1"/>
</dbReference>